<dbReference type="PANTHER" id="PTHR43124">
    <property type="entry name" value="PURINE EFFLUX PUMP PBUE"/>
    <property type="match status" value="1"/>
</dbReference>
<comment type="subcellular location">
    <subcellularLocation>
        <location evidence="1">Cell membrane</location>
        <topology evidence="1">Multi-pass membrane protein</topology>
    </subcellularLocation>
</comment>
<feature type="transmembrane region" description="Helical" evidence="6">
    <location>
        <begin position="367"/>
        <end position="387"/>
    </location>
</feature>
<keyword evidence="9" id="KW-1185">Reference proteome</keyword>
<dbReference type="InterPro" id="IPR011701">
    <property type="entry name" value="MFS"/>
</dbReference>
<dbReference type="CDD" id="cd17324">
    <property type="entry name" value="MFS_NepI_like"/>
    <property type="match status" value="1"/>
</dbReference>
<evidence type="ECO:0000256" key="5">
    <source>
        <dbReference type="ARBA" id="ARBA00023136"/>
    </source>
</evidence>
<gene>
    <name evidence="8" type="ORF">O4213_09560</name>
</gene>
<evidence type="ECO:0000256" key="4">
    <source>
        <dbReference type="ARBA" id="ARBA00022989"/>
    </source>
</evidence>
<dbReference type="EMBL" id="JAPWIE010000003">
    <property type="protein sequence ID" value="MCZ4550229.1"/>
    <property type="molecule type" value="Genomic_DNA"/>
</dbReference>
<evidence type="ECO:0000256" key="2">
    <source>
        <dbReference type="ARBA" id="ARBA00022475"/>
    </source>
</evidence>
<dbReference type="InterPro" id="IPR020846">
    <property type="entry name" value="MFS_dom"/>
</dbReference>
<dbReference type="PROSITE" id="PS50850">
    <property type="entry name" value="MFS"/>
    <property type="match status" value="1"/>
</dbReference>
<feature type="transmembrane region" description="Helical" evidence="6">
    <location>
        <begin position="279"/>
        <end position="296"/>
    </location>
</feature>
<evidence type="ECO:0000256" key="6">
    <source>
        <dbReference type="SAM" id="Phobius"/>
    </source>
</evidence>
<feature type="domain" description="Major facilitator superfamily (MFS) profile" evidence="7">
    <location>
        <begin position="18"/>
        <end position="392"/>
    </location>
</feature>
<keyword evidence="5 6" id="KW-0472">Membrane</keyword>
<keyword evidence="4 6" id="KW-1133">Transmembrane helix</keyword>
<keyword evidence="2" id="KW-1003">Cell membrane</keyword>
<feature type="transmembrane region" description="Helical" evidence="6">
    <location>
        <begin position="52"/>
        <end position="72"/>
    </location>
</feature>
<keyword evidence="3 6" id="KW-0812">Transmembrane</keyword>
<evidence type="ECO:0000256" key="3">
    <source>
        <dbReference type="ARBA" id="ARBA00022692"/>
    </source>
</evidence>
<comment type="caution">
    <text evidence="8">The sequence shown here is derived from an EMBL/GenBank/DDBJ whole genome shotgun (WGS) entry which is preliminary data.</text>
</comment>
<feature type="transmembrane region" description="Helical" evidence="6">
    <location>
        <begin position="302"/>
        <end position="328"/>
    </location>
</feature>
<dbReference type="SUPFAM" id="SSF103473">
    <property type="entry name" value="MFS general substrate transporter"/>
    <property type="match status" value="1"/>
</dbReference>
<feature type="transmembrane region" description="Helical" evidence="6">
    <location>
        <begin position="253"/>
        <end position="272"/>
    </location>
</feature>
<feature type="transmembrane region" description="Helical" evidence="6">
    <location>
        <begin position="340"/>
        <end position="361"/>
    </location>
</feature>
<dbReference type="InterPro" id="IPR050189">
    <property type="entry name" value="MFS_Efflux_Transporters"/>
</dbReference>
<proteinExistence type="predicted"/>
<name>A0ABT4MT86_GORRU</name>
<feature type="transmembrane region" description="Helical" evidence="6">
    <location>
        <begin position="213"/>
        <end position="233"/>
    </location>
</feature>
<dbReference type="Gene3D" id="1.20.1250.20">
    <property type="entry name" value="MFS general substrate transporter like domains"/>
    <property type="match status" value="1"/>
</dbReference>
<feature type="transmembrane region" description="Helical" evidence="6">
    <location>
        <begin position="142"/>
        <end position="160"/>
    </location>
</feature>
<dbReference type="Pfam" id="PF07690">
    <property type="entry name" value="MFS_1"/>
    <property type="match status" value="1"/>
</dbReference>
<dbReference type="InterPro" id="IPR036259">
    <property type="entry name" value="MFS_trans_sf"/>
</dbReference>
<protein>
    <submittedName>
        <fullName evidence="8">MFS transporter</fullName>
    </submittedName>
</protein>
<evidence type="ECO:0000313" key="8">
    <source>
        <dbReference type="EMBL" id="MCZ4550229.1"/>
    </source>
</evidence>
<evidence type="ECO:0000259" key="7">
    <source>
        <dbReference type="PROSITE" id="PS50850"/>
    </source>
</evidence>
<dbReference type="Proteomes" id="UP001067235">
    <property type="component" value="Unassembled WGS sequence"/>
</dbReference>
<evidence type="ECO:0000256" key="1">
    <source>
        <dbReference type="ARBA" id="ARBA00004651"/>
    </source>
</evidence>
<dbReference type="PANTHER" id="PTHR43124:SF3">
    <property type="entry name" value="CHLORAMPHENICOL EFFLUX PUMP RV0191"/>
    <property type="match status" value="1"/>
</dbReference>
<dbReference type="RefSeq" id="WP_301570850.1">
    <property type="nucleotide sequence ID" value="NZ_JAPWIE010000003.1"/>
</dbReference>
<reference evidence="8" key="1">
    <citation type="submission" date="2022-12" db="EMBL/GenBank/DDBJ databases">
        <authorList>
            <person name="Krivoruchko A.V."/>
            <person name="Elkin A."/>
        </authorList>
    </citation>
    <scope>NUCLEOTIDE SEQUENCE</scope>
    <source>
        <strain evidence="8">IEGM 1388</strain>
    </source>
</reference>
<evidence type="ECO:0000313" key="9">
    <source>
        <dbReference type="Proteomes" id="UP001067235"/>
    </source>
</evidence>
<accession>A0ABT4MT86</accession>
<feature type="transmembrane region" description="Helical" evidence="6">
    <location>
        <begin position="84"/>
        <end position="107"/>
    </location>
</feature>
<sequence length="411" mass="42194">MKTSGDTVEGFPVRNRWAVAALGLSVFVVTTAEMMPVGLLPYLSADFAVSEGIAGLTVTLYGVVAGVFAPILTAVTRRIDRRSLIMLILSVFVTGNIVTALASNFVVLLVCRLAVGFVHGLLWSVMAAIAVRLVAPRYAVRATSFVFSGISLALVLGVPLGSVIGDRLDWRAAFWILVVLSAAALAMVAVAMPRMAPTGGVALREIPTLFAVTNLRIAVAVTALVVVANYAAYTYIAPYLIDDVGIDKVGALLLGYGIAGLAGNLVSGSIVARSESLRPVLAAYLAALSISLILLVASGSWTIAVCVLVIVWGGAYSAVPIALQTLVLRSAADRGEAATSLYVLVFNTSIAAGALFGGLAIDRAGASAPLILGAIVCLIALVVVGCCDLGRPTAAVGNGTPASVVDRKAQS</sequence>
<organism evidence="8 9">
    <name type="scientific">Gordonia rubripertincta</name>
    <name type="common">Rhodococcus corallinus</name>
    <dbReference type="NCBI Taxonomy" id="36822"/>
    <lineage>
        <taxon>Bacteria</taxon>
        <taxon>Bacillati</taxon>
        <taxon>Actinomycetota</taxon>
        <taxon>Actinomycetes</taxon>
        <taxon>Mycobacteriales</taxon>
        <taxon>Gordoniaceae</taxon>
        <taxon>Gordonia</taxon>
    </lineage>
</organism>
<feature type="transmembrane region" description="Helical" evidence="6">
    <location>
        <begin position="172"/>
        <end position="192"/>
    </location>
</feature>
<feature type="transmembrane region" description="Helical" evidence="6">
    <location>
        <begin position="113"/>
        <end position="135"/>
    </location>
</feature>
<feature type="transmembrane region" description="Helical" evidence="6">
    <location>
        <begin position="17"/>
        <end position="40"/>
    </location>
</feature>